<dbReference type="Pfam" id="PF00615">
    <property type="entry name" value="RGS"/>
    <property type="match status" value="1"/>
</dbReference>
<evidence type="ECO:0000256" key="1">
    <source>
        <dbReference type="SAM" id="MobiDB-lite"/>
    </source>
</evidence>
<keyword evidence="4" id="KW-1185">Reference proteome</keyword>
<gene>
    <name evidence="3" type="ORF">PENTCL1PPCAC_25411</name>
</gene>
<organism evidence="3 4">
    <name type="scientific">Pristionchus entomophagus</name>
    <dbReference type="NCBI Taxonomy" id="358040"/>
    <lineage>
        <taxon>Eukaryota</taxon>
        <taxon>Metazoa</taxon>
        <taxon>Ecdysozoa</taxon>
        <taxon>Nematoda</taxon>
        <taxon>Chromadorea</taxon>
        <taxon>Rhabditida</taxon>
        <taxon>Rhabditina</taxon>
        <taxon>Diplogasteromorpha</taxon>
        <taxon>Diplogasteroidea</taxon>
        <taxon>Neodiplogasteridae</taxon>
        <taxon>Pristionchus</taxon>
    </lineage>
</organism>
<dbReference type="InterPro" id="IPR044926">
    <property type="entry name" value="RGS_subdomain_2"/>
</dbReference>
<name>A0AAV5UA31_9BILA</name>
<evidence type="ECO:0000313" key="3">
    <source>
        <dbReference type="EMBL" id="GMT03237.1"/>
    </source>
</evidence>
<evidence type="ECO:0000313" key="4">
    <source>
        <dbReference type="Proteomes" id="UP001432027"/>
    </source>
</evidence>
<reference evidence="3" key="1">
    <citation type="submission" date="2023-10" db="EMBL/GenBank/DDBJ databases">
        <title>Genome assembly of Pristionchus species.</title>
        <authorList>
            <person name="Yoshida K."/>
            <person name="Sommer R.J."/>
        </authorList>
    </citation>
    <scope>NUCLEOTIDE SEQUENCE</scope>
    <source>
        <strain evidence="3">RS0144</strain>
    </source>
</reference>
<dbReference type="SUPFAM" id="SSF48097">
    <property type="entry name" value="Regulator of G-protein signaling, RGS"/>
    <property type="match status" value="1"/>
</dbReference>
<dbReference type="AlphaFoldDB" id="A0AAV5UA31"/>
<sequence length="94" mass="10888">TPKHDMNAMFDPAQKQKRSAPKMPSHDRVDYIRAASWATISLSAILADKEGKQLFRCFLFKCFTEENINFIEATDKMRGTRQKDAKKMLSVEIY</sequence>
<dbReference type="EMBL" id="BTSX01000006">
    <property type="protein sequence ID" value="GMT03237.1"/>
    <property type="molecule type" value="Genomic_DNA"/>
</dbReference>
<evidence type="ECO:0000259" key="2">
    <source>
        <dbReference type="PROSITE" id="PS50132"/>
    </source>
</evidence>
<dbReference type="InterPro" id="IPR016137">
    <property type="entry name" value="RGS"/>
</dbReference>
<comment type="caution">
    <text evidence="3">The sequence shown here is derived from an EMBL/GenBank/DDBJ whole genome shotgun (WGS) entry which is preliminary data.</text>
</comment>
<feature type="non-terminal residue" evidence="3">
    <location>
        <position position="94"/>
    </location>
</feature>
<feature type="region of interest" description="Disordered" evidence="1">
    <location>
        <begin position="1"/>
        <end position="26"/>
    </location>
</feature>
<accession>A0AAV5UA31</accession>
<dbReference type="Gene3D" id="1.10.167.10">
    <property type="entry name" value="Regulator of G-protein Signalling 4, domain 2"/>
    <property type="match status" value="1"/>
</dbReference>
<dbReference type="Proteomes" id="UP001432027">
    <property type="component" value="Unassembled WGS sequence"/>
</dbReference>
<dbReference type="InterPro" id="IPR036305">
    <property type="entry name" value="RGS_sf"/>
</dbReference>
<feature type="non-terminal residue" evidence="3">
    <location>
        <position position="1"/>
    </location>
</feature>
<dbReference type="PROSITE" id="PS50132">
    <property type="entry name" value="RGS"/>
    <property type="match status" value="1"/>
</dbReference>
<proteinExistence type="predicted"/>
<protein>
    <recommendedName>
        <fullName evidence="2">RGS domain-containing protein</fullName>
    </recommendedName>
</protein>
<feature type="domain" description="RGS" evidence="2">
    <location>
        <begin position="41"/>
        <end position="94"/>
    </location>
</feature>